<feature type="transmembrane region" description="Helical" evidence="1">
    <location>
        <begin position="120"/>
        <end position="138"/>
    </location>
</feature>
<keyword evidence="1" id="KW-0812">Transmembrane</keyword>
<comment type="caution">
    <text evidence="2">The sequence shown here is derived from an EMBL/GenBank/DDBJ whole genome shotgun (WGS) entry which is preliminary data.</text>
</comment>
<keyword evidence="1" id="KW-1133">Transmembrane helix</keyword>
<dbReference type="RefSeq" id="WP_135479494.1">
    <property type="nucleotide sequence ID" value="NZ_SIJK02000031.1"/>
</dbReference>
<keyword evidence="3" id="KW-1185">Reference proteome</keyword>
<evidence type="ECO:0000313" key="3">
    <source>
        <dbReference type="Proteomes" id="UP001193081"/>
    </source>
</evidence>
<sequence>MTRTFRIHFSERHVLQEDLEIDTPLYLVISQLAQRHQLPVVEGGYGFFAGAERRPLSREVPLTRTPYANGGELYLAPVHAPWWAPMPIVAAMPTPAVPVKRTPTLSLPARPRLSLTPQNILLITIGVIAIAMLGLLFWPQGTTNGPTGNQSVSIIAPSEVIALPTATLLPATPTPDGATRARQHYQDGMTAYAAENWPVAAEHFQEVYAYDASYREIGSVLSASFYNWGITTRDAGDITTALAHFQSTIKVDSNHALARTEIQKANIYLDAQKKVANGNLDGAVQRYQSLIEMNGGNYADATTQIYELLLNQAETVAQQGGNENLQLALELYREAAGVEVADRSKAEQGIVEIQALLPSPTPLPRPTATPQPKPASRLRFSVANYNDDPGCISVKINGISPAGWYFSVDGIRGVSGRFDGGGNARACGLAPGQEVTISVIDGNGRVVAGGSGVPSKGSAIMIANWN</sequence>
<protein>
    <submittedName>
        <fullName evidence="2">Tetratricopeptide repeat protein</fullName>
    </submittedName>
</protein>
<keyword evidence="1" id="KW-0472">Membrane</keyword>
<gene>
    <name evidence="2" type="ORF">EYB53_016365</name>
</gene>
<proteinExistence type="predicted"/>
<dbReference type="EMBL" id="SIJK02000031">
    <property type="protein sequence ID" value="MBP1467288.1"/>
    <property type="molecule type" value="Genomic_DNA"/>
</dbReference>
<organism evidence="2 3">
    <name type="scientific">Candidatus Chloroploca mongolica</name>
    <dbReference type="NCBI Taxonomy" id="2528176"/>
    <lineage>
        <taxon>Bacteria</taxon>
        <taxon>Bacillati</taxon>
        <taxon>Chloroflexota</taxon>
        <taxon>Chloroflexia</taxon>
        <taxon>Chloroflexales</taxon>
        <taxon>Chloroflexineae</taxon>
        <taxon>Oscillochloridaceae</taxon>
        <taxon>Candidatus Chloroploca</taxon>
    </lineage>
</organism>
<evidence type="ECO:0000256" key="1">
    <source>
        <dbReference type="SAM" id="Phobius"/>
    </source>
</evidence>
<dbReference type="InterPro" id="IPR011990">
    <property type="entry name" value="TPR-like_helical_dom_sf"/>
</dbReference>
<name>A0ABS4DCX2_9CHLR</name>
<dbReference type="Gene3D" id="1.25.40.10">
    <property type="entry name" value="Tetratricopeptide repeat domain"/>
    <property type="match status" value="1"/>
</dbReference>
<dbReference type="Proteomes" id="UP001193081">
    <property type="component" value="Unassembled WGS sequence"/>
</dbReference>
<reference evidence="2 3" key="1">
    <citation type="submission" date="2021-03" db="EMBL/GenBank/DDBJ databases">
        <authorList>
            <person name="Grouzdev D.S."/>
        </authorList>
    </citation>
    <scope>NUCLEOTIDE SEQUENCE [LARGE SCALE GENOMIC DNA]</scope>
    <source>
        <strain evidence="2 3">M50-1</strain>
    </source>
</reference>
<dbReference type="SUPFAM" id="SSF48452">
    <property type="entry name" value="TPR-like"/>
    <property type="match status" value="1"/>
</dbReference>
<accession>A0ABS4DCX2</accession>
<evidence type="ECO:0000313" key="2">
    <source>
        <dbReference type="EMBL" id="MBP1467288.1"/>
    </source>
</evidence>